<feature type="transmembrane region" description="Helical" evidence="6">
    <location>
        <begin position="376"/>
        <end position="396"/>
    </location>
</feature>
<sequence length="478" mass="54052">MIKKYSASFVQMLPLLLGTYFTIVIDETVTTLSLPQIQKELNLTPEVTQWFASIYYIANAAFAVPMTHIGDIFGYRRCLQMFFLIACVTQLSTYFLKNFIVMLVFRFVTGIAYSGANSTRNALVMQLPAKQSTEKYVFNTTIINSFLSIILPIMGSSIVTYGNWRIIYLVAASCSFLMFLSCFMYENFKLELIEAKSENEENNMLLEVEQKQYKFDIWGMIVIAVAMATFCLSFTLMSNKQYMYFGISFGVSIVSFVGLYFVEKHAVCPILPALIFKRPTALVLYLNGQLFFLTTAFNWLVPQILNKQNRNSMFAGIMTGIQALFCMMAAVITPQIRKKVTSRLIILVSFVFVLIGFAVMCIIMKNSYALAATYILTFYFFGVQIQLLYVFMMLAVPPELSSTMAGMPTCSRTIGQSISLCLYSAIQSIVEKNVGFYFSYQVVLIIMSVFAIFGLFLSWLLGTPKKEEGLIGSGKHIE</sequence>
<protein>
    <submittedName>
        <fullName evidence="8">Major facilitator superfamily protein</fullName>
    </submittedName>
    <submittedName>
        <fullName evidence="9">Major_facilitator superfamily protein</fullName>
    </submittedName>
</protein>
<reference evidence="9 10" key="2">
    <citation type="submission" date="2024-07" db="EMBL/GenBank/DDBJ databases">
        <authorList>
            <person name="Akdeniz Z."/>
        </authorList>
    </citation>
    <scope>NUCLEOTIDE SEQUENCE [LARGE SCALE GENOMIC DNA]</scope>
</reference>
<feature type="transmembrane region" description="Helical" evidence="6">
    <location>
        <begin position="217"/>
        <end position="236"/>
    </location>
</feature>
<reference evidence="8" key="1">
    <citation type="submission" date="2023-06" db="EMBL/GenBank/DDBJ databases">
        <authorList>
            <person name="Kurt Z."/>
        </authorList>
    </citation>
    <scope>NUCLEOTIDE SEQUENCE</scope>
</reference>
<organism evidence="8">
    <name type="scientific">Hexamita inflata</name>
    <dbReference type="NCBI Taxonomy" id="28002"/>
    <lineage>
        <taxon>Eukaryota</taxon>
        <taxon>Metamonada</taxon>
        <taxon>Diplomonadida</taxon>
        <taxon>Hexamitidae</taxon>
        <taxon>Hexamitinae</taxon>
        <taxon>Hexamita</taxon>
    </lineage>
</organism>
<feature type="transmembrane region" description="Helical" evidence="6">
    <location>
        <begin position="344"/>
        <end position="364"/>
    </location>
</feature>
<proteinExistence type="predicted"/>
<evidence type="ECO:0000259" key="7">
    <source>
        <dbReference type="PROSITE" id="PS50850"/>
    </source>
</evidence>
<evidence type="ECO:0000313" key="8">
    <source>
        <dbReference type="EMBL" id="CAI9958954.1"/>
    </source>
</evidence>
<dbReference type="PANTHER" id="PTHR42718:SF9">
    <property type="entry name" value="MAJOR FACILITATOR SUPERFAMILY MULTIDRUG TRANSPORTER MFSC"/>
    <property type="match status" value="1"/>
</dbReference>
<evidence type="ECO:0000313" key="10">
    <source>
        <dbReference type="Proteomes" id="UP001642409"/>
    </source>
</evidence>
<dbReference type="EMBL" id="CATOUU010000911">
    <property type="protein sequence ID" value="CAI9958954.1"/>
    <property type="molecule type" value="Genomic_DNA"/>
</dbReference>
<dbReference type="SUPFAM" id="SSF103473">
    <property type="entry name" value="MFS general substrate transporter"/>
    <property type="match status" value="1"/>
</dbReference>
<feature type="transmembrane region" description="Helical" evidence="6">
    <location>
        <begin position="166"/>
        <end position="186"/>
    </location>
</feature>
<feature type="transmembrane region" description="Helical" evidence="6">
    <location>
        <begin position="313"/>
        <end position="332"/>
    </location>
</feature>
<accession>A0AA86QTG5</accession>
<comment type="caution">
    <text evidence="8">The sequence shown here is derived from an EMBL/GenBank/DDBJ whole genome shotgun (WGS) entry which is preliminary data.</text>
</comment>
<comment type="subcellular location">
    <subcellularLocation>
        <location evidence="1">Membrane</location>
        <topology evidence="1">Multi-pass membrane protein</topology>
    </subcellularLocation>
</comment>
<keyword evidence="10" id="KW-1185">Reference proteome</keyword>
<feature type="transmembrane region" description="Helical" evidence="6">
    <location>
        <begin position="12"/>
        <end position="34"/>
    </location>
</feature>
<dbReference type="Proteomes" id="UP001642409">
    <property type="component" value="Unassembled WGS sequence"/>
</dbReference>
<dbReference type="Gene3D" id="1.20.1250.20">
    <property type="entry name" value="MFS general substrate transporter like domains"/>
    <property type="match status" value="2"/>
</dbReference>
<dbReference type="InterPro" id="IPR036259">
    <property type="entry name" value="MFS_trans_sf"/>
</dbReference>
<evidence type="ECO:0000256" key="1">
    <source>
        <dbReference type="ARBA" id="ARBA00004141"/>
    </source>
</evidence>
<dbReference type="AlphaFoldDB" id="A0AA86QTG5"/>
<dbReference type="InterPro" id="IPR020846">
    <property type="entry name" value="MFS_dom"/>
</dbReference>
<evidence type="ECO:0000256" key="4">
    <source>
        <dbReference type="ARBA" id="ARBA00022989"/>
    </source>
</evidence>
<keyword evidence="5 6" id="KW-0472">Membrane</keyword>
<dbReference type="InterPro" id="IPR011701">
    <property type="entry name" value="MFS"/>
</dbReference>
<dbReference type="Pfam" id="PF07690">
    <property type="entry name" value="MFS_1"/>
    <property type="match status" value="1"/>
</dbReference>
<feature type="transmembrane region" description="Helical" evidence="6">
    <location>
        <begin position="136"/>
        <end position="154"/>
    </location>
</feature>
<dbReference type="GO" id="GO:0016020">
    <property type="term" value="C:membrane"/>
    <property type="evidence" value="ECO:0007669"/>
    <property type="project" value="UniProtKB-SubCell"/>
</dbReference>
<evidence type="ECO:0000256" key="2">
    <source>
        <dbReference type="ARBA" id="ARBA00022448"/>
    </source>
</evidence>
<keyword evidence="3 6" id="KW-0812">Transmembrane</keyword>
<evidence type="ECO:0000256" key="3">
    <source>
        <dbReference type="ARBA" id="ARBA00022692"/>
    </source>
</evidence>
<feature type="transmembrane region" description="Helical" evidence="6">
    <location>
        <begin position="243"/>
        <end position="262"/>
    </location>
</feature>
<keyword evidence="4 6" id="KW-1133">Transmembrane helix</keyword>
<dbReference type="GO" id="GO:0022857">
    <property type="term" value="F:transmembrane transporter activity"/>
    <property type="evidence" value="ECO:0007669"/>
    <property type="project" value="InterPro"/>
</dbReference>
<gene>
    <name evidence="8" type="ORF">HINF_LOCUS46599</name>
    <name evidence="9" type="ORF">HINF_LOCUS63113</name>
</gene>
<evidence type="ECO:0000256" key="6">
    <source>
        <dbReference type="SAM" id="Phobius"/>
    </source>
</evidence>
<dbReference type="PROSITE" id="PS50850">
    <property type="entry name" value="MFS"/>
    <property type="match status" value="1"/>
</dbReference>
<keyword evidence="2" id="KW-0813">Transport</keyword>
<dbReference type="EMBL" id="CAXDID020000392">
    <property type="protein sequence ID" value="CAL6086334.1"/>
    <property type="molecule type" value="Genomic_DNA"/>
</dbReference>
<dbReference type="PANTHER" id="PTHR42718">
    <property type="entry name" value="MAJOR FACILITATOR SUPERFAMILY MULTIDRUG TRANSPORTER MFSC"/>
    <property type="match status" value="1"/>
</dbReference>
<evidence type="ECO:0000313" key="9">
    <source>
        <dbReference type="EMBL" id="CAL6086334.1"/>
    </source>
</evidence>
<feature type="transmembrane region" description="Helical" evidence="6">
    <location>
        <begin position="282"/>
        <end position="301"/>
    </location>
</feature>
<feature type="domain" description="Major facilitator superfamily (MFS) profile" evidence="7">
    <location>
        <begin position="12"/>
        <end position="466"/>
    </location>
</feature>
<name>A0AA86QTG5_9EUKA</name>
<evidence type="ECO:0000256" key="5">
    <source>
        <dbReference type="ARBA" id="ARBA00023136"/>
    </source>
</evidence>
<feature type="transmembrane region" description="Helical" evidence="6">
    <location>
        <begin position="54"/>
        <end position="73"/>
    </location>
</feature>
<feature type="transmembrane region" description="Helical" evidence="6">
    <location>
        <begin position="438"/>
        <end position="461"/>
    </location>
</feature>